<evidence type="ECO:0000313" key="2">
    <source>
        <dbReference type="Proteomes" id="UP000036356"/>
    </source>
</evidence>
<dbReference type="Proteomes" id="UP000036356">
    <property type="component" value="Unassembled WGS sequence"/>
</dbReference>
<accession>A0A0J1FQG1</accession>
<sequence>MINVLCAGTNCYISEDAPNVLRVIGRSVVNMKVVMAPIEMIAWFDIPGTPRPIRFRHDGNVVKVEMIKRISEEKLAGNRTKIYECQSEIHGQMRVFELKYELNTCKWFLWKI</sequence>
<protein>
    <submittedName>
        <fullName evidence="1">Uncharacterized protein</fullName>
    </submittedName>
</protein>
<dbReference type="EMBL" id="LDZY01000007">
    <property type="protein sequence ID" value="KLU65745.1"/>
    <property type="molecule type" value="Genomic_DNA"/>
</dbReference>
<gene>
    <name evidence="1" type="ORF">DEAC_c23750</name>
</gene>
<keyword evidence="2" id="KW-1185">Reference proteome</keyword>
<organism evidence="1 2">
    <name type="scientific">Desulfosporosinus acididurans</name>
    <dbReference type="NCBI Taxonomy" id="476652"/>
    <lineage>
        <taxon>Bacteria</taxon>
        <taxon>Bacillati</taxon>
        <taxon>Bacillota</taxon>
        <taxon>Clostridia</taxon>
        <taxon>Eubacteriales</taxon>
        <taxon>Desulfitobacteriaceae</taxon>
        <taxon>Desulfosporosinus</taxon>
    </lineage>
</organism>
<dbReference type="AlphaFoldDB" id="A0A0J1FQG1"/>
<evidence type="ECO:0000313" key="1">
    <source>
        <dbReference type="EMBL" id="KLU65745.1"/>
    </source>
</evidence>
<name>A0A0J1FQG1_9FIRM</name>
<reference evidence="1 2" key="1">
    <citation type="submission" date="2015-06" db="EMBL/GenBank/DDBJ databases">
        <title>Draft genome of the moderately acidophilic sulfate reducer Candidatus Desulfosporosinus acididurans strain M1.</title>
        <authorList>
            <person name="Poehlein A."/>
            <person name="Petzsch P."/>
            <person name="Johnson B.D."/>
            <person name="Schloemann M."/>
            <person name="Daniel R."/>
            <person name="Muehling M."/>
        </authorList>
    </citation>
    <scope>NUCLEOTIDE SEQUENCE [LARGE SCALE GENOMIC DNA]</scope>
    <source>
        <strain evidence="1 2">M1</strain>
    </source>
</reference>
<dbReference type="STRING" id="476652.DEAC_c23750"/>
<dbReference type="PATRIC" id="fig|476652.3.peg.2469"/>
<comment type="caution">
    <text evidence="1">The sequence shown here is derived from an EMBL/GenBank/DDBJ whole genome shotgun (WGS) entry which is preliminary data.</text>
</comment>
<proteinExistence type="predicted"/>